<evidence type="ECO:0000313" key="2">
    <source>
        <dbReference type="Proteomes" id="UP000814128"/>
    </source>
</evidence>
<gene>
    <name evidence="1" type="ORF">K488DRAFT_51628</name>
</gene>
<reference evidence="1" key="2">
    <citation type="journal article" date="2022" name="New Phytol.">
        <title>Evolutionary transition to the ectomycorrhizal habit in the genomes of a hyperdiverse lineage of mushroom-forming fungi.</title>
        <authorList>
            <person name="Looney B."/>
            <person name="Miyauchi S."/>
            <person name="Morin E."/>
            <person name="Drula E."/>
            <person name="Courty P.E."/>
            <person name="Kohler A."/>
            <person name="Kuo A."/>
            <person name="LaButti K."/>
            <person name="Pangilinan J."/>
            <person name="Lipzen A."/>
            <person name="Riley R."/>
            <person name="Andreopoulos W."/>
            <person name="He G."/>
            <person name="Johnson J."/>
            <person name="Nolan M."/>
            <person name="Tritt A."/>
            <person name="Barry K.W."/>
            <person name="Grigoriev I.V."/>
            <person name="Nagy L.G."/>
            <person name="Hibbett D."/>
            <person name="Henrissat B."/>
            <person name="Matheny P.B."/>
            <person name="Labbe J."/>
            <person name="Martin F.M."/>
        </authorList>
    </citation>
    <scope>NUCLEOTIDE SEQUENCE</scope>
    <source>
        <strain evidence="1">EC-137</strain>
    </source>
</reference>
<protein>
    <submittedName>
        <fullName evidence="1">Serine carboxypeptidase</fullName>
    </submittedName>
</protein>
<comment type="caution">
    <text evidence="1">The sequence shown here is derived from an EMBL/GenBank/DDBJ whole genome shotgun (WGS) entry which is preliminary data.</text>
</comment>
<reference evidence="1" key="1">
    <citation type="submission" date="2021-02" db="EMBL/GenBank/DDBJ databases">
        <authorList>
            <consortium name="DOE Joint Genome Institute"/>
            <person name="Ahrendt S."/>
            <person name="Looney B.P."/>
            <person name="Miyauchi S."/>
            <person name="Morin E."/>
            <person name="Drula E."/>
            <person name="Courty P.E."/>
            <person name="Chicoki N."/>
            <person name="Fauchery L."/>
            <person name="Kohler A."/>
            <person name="Kuo A."/>
            <person name="Labutti K."/>
            <person name="Pangilinan J."/>
            <person name="Lipzen A."/>
            <person name="Riley R."/>
            <person name="Andreopoulos W."/>
            <person name="He G."/>
            <person name="Johnson J."/>
            <person name="Barry K.W."/>
            <person name="Grigoriev I.V."/>
            <person name="Nagy L."/>
            <person name="Hibbett D."/>
            <person name="Henrissat B."/>
            <person name="Matheny P.B."/>
            <person name="Labbe J."/>
            <person name="Martin F."/>
        </authorList>
    </citation>
    <scope>NUCLEOTIDE SEQUENCE</scope>
    <source>
        <strain evidence="1">EC-137</strain>
    </source>
</reference>
<dbReference type="EMBL" id="MU273571">
    <property type="protein sequence ID" value="KAI0031673.1"/>
    <property type="molecule type" value="Genomic_DNA"/>
</dbReference>
<keyword evidence="1" id="KW-0378">Hydrolase</keyword>
<organism evidence="1 2">
    <name type="scientific">Vararia minispora EC-137</name>
    <dbReference type="NCBI Taxonomy" id="1314806"/>
    <lineage>
        <taxon>Eukaryota</taxon>
        <taxon>Fungi</taxon>
        <taxon>Dikarya</taxon>
        <taxon>Basidiomycota</taxon>
        <taxon>Agaricomycotina</taxon>
        <taxon>Agaricomycetes</taxon>
        <taxon>Russulales</taxon>
        <taxon>Lachnocladiaceae</taxon>
        <taxon>Vararia</taxon>
    </lineage>
</organism>
<dbReference type="Proteomes" id="UP000814128">
    <property type="component" value="Unassembled WGS sequence"/>
</dbReference>
<keyword evidence="1" id="KW-0121">Carboxypeptidase</keyword>
<name>A0ACB8QIZ1_9AGAM</name>
<keyword evidence="1" id="KW-0645">Protease</keyword>
<keyword evidence="2" id="KW-1185">Reference proteome</keyword>
<accession>A0ACB8QIZ1</accession>
<sequence length="504" mass="55538">MALTLALFLCAFASVGAVFKLPQHTFTDGKTQADQQPPAGSLPSISTLGYTVISHPAFPDHRARIKKSHFCDPTVNVYTGYIDIQAKHLFFYFFESRSDPNHDDIILWTNGGPGGSSSLGLFTELGPCRILNATQGPIWHKESWTTHANVLFIEQPIGVGYSYAEHGETIDTAEGAGEHIATFMAIFQENFPAFRGRRWHMAGESYGVRGDGRYIPVYAAAVYDHNSYLKERDMLPINLASIIIVNGATYPFGVETFYEMVCTNASGLGALVDVRSCVRMKAAVPRCRAWLKESCIDKFDLMDCGAAASFCDDELLVPFLATGRNPYDMSKLCEPADLDVATPCYPEVSEMTAYLNLASVMELLGVDTDHVKQYKPISFDVNSQFTLSGDIFYDSTDYVGNLLDRNVSALIFAGEYDLLCNWLINEAWTLSMDWHGKTTFGSEALCPWKAGNGLAGKARSAEGLTFATINGAGHMAPGDKPKESLELIRRWLSGKRLMCETDGR</sequence>
<evidence type="ECO:0000313" key="1">
    <source>
        <dbReference type="EMBL" id="KAI0031673.1"/>
    </source>
</evidence>
<proteinExistence type="predicted"/>